<proteinExistence type="predicted"/>
<reference evidence="2 3" key="1">
    <citation type="journal article" date="2017" name="Genome Biol. Evol.">
        <title>Phytophthora megakarya and P. palmivora, closely related causal agents of cacao black pod rot, underwent increases in genome sizes and gene numbers by different mechanisms.</title>
        <authorList>
            <person name="Ali S.S."/>
            <person name="Shao J."/>
            <person name="Lary D.J."/>
            <person name="Kronmiller B."/>
            <person name="Shen D."/>
            <person name="Strem M.D."/>
            <person name="Amoako-Attah I."/>
            <person name="Akrofi A.Y."/>
            <person name="Begoude B.A."/>
            <person name="Ten Hoopen G.M."/>
            <person name="Coulibaly K."/>
            <person name="Kebe B.I."/>
            <person name="Melnick R.L."/>
            <person name="Guiltinan M.J."/>
            <person name="Tyler B.M."/>
            <person name="Meinhardt L.W."/>
            <person name="Bailey B.A."/>
        </authorList>
    </citation>
    <scope>NUCLEOTIDE SEQUENCE [LARGE SCALE GENOMIC DNA]</scope>
    <source>
        <strain evidence="3">sbr112.9</strain>
    </source>
</reference>
<dbReference type="Proteomes" id="UP000237271">
    <property type="component" value="Unassembled WGS sequence"/>
</dbReference>
<evidence type="ECO:0000313" key="2">
    <source>
        <dbReference type="EMBL" id="POM76766.1"/>
    </source>
</evidence>
<sequence>MQGMQSSLEVERSNEGDTANGISCTINADLNLMSNGADHCTDLNSDEDPNLVEEPKDEPEDAGEDEWGGDWHIGQLSDEEPDVDPVEIPDSLWSSAAKDAAFIKSMLSSGGSRTTGTVMQRIHGEMQELPAPELVRDYHRRMGVDVHDQLRMQRKVNNKSPVKHFAFMEDLMEQLLAVDSTEAFGVILEAATARERTAASPAQARSVSSAQVGHLDNEHRLEENPDTVDDSEEGGKKHHRTCKVCAFYKIKPSKFTKYFCPGCSKGDRR</sequence>
<gene>
    <name evidence="2" type="ORF">PHPALM_5971</name>
</gene>
<feature type="compositionally biased region" description="Polar residues" evidence="1">
    <location>
        <begin position="16"/>
        <end position="34"/>
    </location>
</feature>
<dbReference type="EMBL" id="NCKW01003395">
    <property type="protein sequence ID" value="POM76766.1"/>
    <property type="molecule type" value="Genomic_DNA"/>
</dbReference>
<evidence type="ECO:0000313" key="3">
    <source>
        <dbReference type="Proteomes" id="UP000237271"/>
    </source>
</evidence>
<name>A0A2P4YG37_9STRA</name>
<feature type="region of interest" description="Disordered" evidence="1">
    <location>
        <begin position="196"/>
        <end position="236"/>
    </location>
</feature>
<feature type="region of interest" description="Disordered" evidence="1">
    <location>
        <begin position="1"/>
        <end position="81"/>
    </location>
</feature>
<dbReference type="OrthoDB" id="127409at2759"/>
<dbReference type="PANTHER" id="PTHR46599:SF3">
    <property type="entry name" value="PIGGYBAC TRANSPOSABLE ELEMENT-DERIVED PROTEIN 4"/>
    <property type="match status" value="1"/>
</dbReference>
<keyword evidence="3" id="KW-1185">Reference proteome</keyword>
<evidence type="ECO:0000256" key="1">
    <source>
        <dbReference type="SAM" id="MobiDB-lite"/>
    </source>
</evidence>
<protein>
    <recommendedName>
        <fullName evidence="4">PiggyBac transposable element-derived protein domain-containing protein</fullName>
    </recommendedName>
</protein>
<feature type="compositionally biased region" description="Acidic residues" evidence="1">
    <location>
        <begin position="44"/>
        <end position="68"/>
    </location>
</feature>
<evidence type="ECO:0008006" key="4">
    <source>
        <dbReference type="Google" id="ProtNLM"/>
    </source>
</evidence>
<accession>A0A2P4YG37</accession>
<dbReference type="PANTHER" id="PTHR46599">
    <property type="entry name" value="PIGGYBAC TRANSPOSABLE ELEMENT-DERIVED PROTEIN 4"/>
    <property type="match status" value="1"/>
</dbReference>
<organism evidence="2 3">
    <name type="scientific">Phytophthora palmivora</name>
    <dbReference type="NCBI Taxonomy" id="4796"/>
    <lineage>
        <taxon>Eukaryota</taxon>
        <taxon>Sar</taxon>
        <taxon>Stramenopiles</taxon>
        <taxon>Oomycota</taxon>
        <taxon>Peronosporomycetes</taxon>
        <taxon>Peronosporales</taxon>
        <taxon>Peronosporaceae</taxon>
        <taxon>Phytophthora</taxon>
    </lineage>
</organism>
<comment type="caution">
    <text evidence="2">The sequence shown here is derived from an EMBL/GenBank/DDBJ whole genome shotgun (WGS) entry which is preliminary data.</text>
</comment>
<dbReference type="AlphaFoldDB" id="A0A2P4YG37"/>